<keyword evidence="3" id="KW-1185">Reference proteome</keyword>
<feature type="compositionally biased region" description="Basic and acidic residues" evidence="1">
    <location>
        <begin position="10"/>
        <end position="22"/>
    </location>
</feature>
<protein>
    <submittedName>
        <fullName evidence="2">Uncharacterized protein</fullName>
    </submittedName>
</protein>
<dbReference type="Proteomes" id="UP000199226">
    <property type="component" value="Unassembled WGS sequence"/>
</dbReference>
<evidence type="ECO:0000313" key="3">
    <source>
        <dbReference type="Proteomes" id="UP000199226"/>
    </source>
</evidence>
<name>A0A1G9QGV4_9SPHI</name>
<dbReference type="EMBL" id="FNHH01000006">
    <property type="protein sequence ID" value="SDM10249.1"/>
    <property type="molecule type" value="Genomic_DNA"/>
</dbReference>
<organism evidence="2 3">
    <name type="scientific">Daejeonella rubra</name>
    <dbReference type="NCBI Taxonomy" id="990371"/>
    <lineage>
        <taxon>Bacteria</taxon>
        <taxon>Pseudomonadati</taxon>
        <taxon>Bacteroidota</taxon>
        <taxon>Sphingobacteriia</taxon>
        <taxon>Sphingobacteriales</taxon>
        <taxon>Sphingobacteriaceae</taxon>
        <taxon>Daejeonella</taxon>
    </lineage>
</organism>
<dbReference type="STRING" id="990371.SAMN05421813_10633"/>
<proteinExistence type="predicted"/>
<gene>
    <name evidence="2" type="ORF">SAMN05421813_10633</name>
</gene>
<dbReference type="AlphaFoldDB" id="A0A1G9QGV4"/>
<accession>A0A1G9QGV4</accession>
<feature type="region of interest" description="Disordered" evidence="1">
    <location>
        <begin position="1"/>
        <end position="22"/>
    </location>
</feature>
<evidence type="ECO:0000256" key="1">
    <source>
        <dbReference type="SAM" id="MobiDB-lite"/>
    </source>
</evidence>
<sequence>MTKKHVSKSLNKDVSKDVLKERPVTKHHYTGLGPGYSFSHHSHNRVNYHSIGFNHEPGTL</sequence>
<evidence type="ECO:0000313" key="2">
    <source>
        <dbReference type="EMBL" id="SDM10249.1"/>
    </source>
</evidence>
<reference evidence="3" key="1">
    <citation type="submission" date="2016-10" db="EMBL/GenBank/DDBJ databases">
        <authorList>
            <person name="Varghese N."/>
            <person name="Submissions S."/>
        </authorList>
    </citation>
    <scope>NUCLEOTIDE SEQUENCE [LARGE SCALE GENOMIC DNA]</scope>
    <source>
        <strain evidence="3">DSM 24536</strain>
    </source>
</reference>